<name>A0A7S4D9C8_HETAK</name>
<evidence type="ECO:0000313" key="3">
    <source>
        <dbReference type="EMBL" id="CAE0636326.1"/>
    </source>
</evidence>
<dbReference type="PANTHER" id="PTHR43690">
    <property type="entry name" value="NARDILYSIN"/>
    <property type="match status" value="1"/>
</dbReference>
<dbReference type="InterPro" id="IPR054734">
    <property type="entry name" value="PqqF-like_C_4"/>
</dbReference>
<evidence type="ECO:0000256" key="1">
    <source>
        <dbReference type="ARBA" id="ARBA00022723"/>
    </source>
</evidence>
<dbReference type="PANTHER" id="PTHR43690:SF18">
    <property type="entry name" value="INSULIN-DEGRADING ENZYME-RELATED"/>
    <property type="match status" value="1"/>
</dbReference>
<dbReference type="InterPro" id="IPR011249">
    <property type="entry name" value="Metalloenz_LuxS/M16"/>
</dbReference>
<dbReference type="GO" id="GO:0046872">
    <property type="term" value="F:metal ion binding"/>
    <property type="evidence" value="ECO:0007669"/>
    <property type="project" value="UniProtKB-KW"/>
</dbReference>
<protein>
    <recommendedName>
        <fullName evidence="2">Coenzyme PQQ synthesis protein F-like C-terminal lobe domain-containing protein</fullName>
    </recommendedName>
</protein>
<dbReference type="SUPFAM" id="SSF63411">
    <property type="entry name" value="LuxS/MPP-like metallohydrolase"/>
    <property type="match status" value="1"/>
</dbReference>
<reference evidence="3" key="1">
    <citation type="submission" date="2021-01" db="EMBL/GenBank/DDBJ databases">
        <authorList>
            <person name="Corre E."/>
            <person name="Pelletier E."/>
            <person name="Niang G."/>
            <person name="Scheremetjew M."/>
            <person name="Finn R."/>
            <person name="Kale V."/>
            <person name="Holt S."/>
            <person name="Cochrane G."/>
            <person name="Meng A."/>
            <person name="Brown T."/>
            <person name="Cohen L."/>
        </authorList>
    </citation>
    <scope>NUCLEOTIDE SEQUENCE</scope>
    <source>
        <strain evidence="3">CCMP3107</strain>
    </source>
</reference>
<evidence type="ECO:0000259" key="2">
    <source>
        <dbReference type="Pfam" id="PF22456"/>
    </source>
</evidence>
<feature type="domain" description="Coenzyme PQQ synthesis protein F-like C-terminal lobe" evidence="2">
    <location>
        <begin position="79"/>
        <end position="178"/>
    </location>
</feature>
<accession>A0A7S4D9C8</accession>
<dbReference type="Pfam" id="PF22456">
    <property type="entry name" value="PqqF-like_C_4"/>
    <property type="match status" value="1"/>
</dbReference>
<keyword evidence="1" id="KW-0479">Metal-binding</keyword>
<proteinExistence type="predicted"/>
<gene>
    <name evidence="3" type="ORF">HAKA00212_LOCUS15086</name>
</gene>
<organism evidence="3">
    <name type="scientific">Heterosigma akashiwo</name>
    <name type="common">Chromophytic alga</name>
    <name type="synonym">Heterosigma carterae</name>
    <dbReference type="NCBI Taxonomy" id="2829"/>
    <lineage>
        <taxon>Eukaryota</taxon>
        <taxon>Sar</taxon>
        <taxon>Stramenopiles</taxon>
        <taxon>Ochrophyta</taxon>
        <taxon>Raphidophyceae</taxon>
        <taxon>Chattonellales</taxon>
        <taxon>Chattonellaceae</taxon>
        <taxon>Heterosigma</taxon>
    </lineage>
</organism>
<sequence>MNKAEALALADAVQKAIPFKLLPREDRPERYIVELPAGPAAGPAVLARAEPNPEEPNSAVQALYQFPGRNLKDRACIELIGTILEQPFFDELRTKQQLGYIVSAGLKRVQGITSLSFLVQSNIADPLSVSEKILKFIDQSENILGKLSDQKFSEYRGGLIQKKLEPDKRLIAATVRNWEEIATEEYLYDRQQKEAEILARLSKEEVLGFFKKYLKSNSPERRLLISQVYGAKDAAILEKVQQQQQQGEIKPGKVVIGDLSSFKESRPVYPTRTEERQRNEKAS</sequence>
<dbReference type="AlphaFoldDB" id="A0A7S4D9C8"/>
<dbReference type="Gene3D" id="3.30.830.10">
    <property type="entry name" value="Metalloenzyme, LuxS/M16 peptidase-like"/>
    <property type="match status" value="1"/>
</dbReference>
<dbReference type="InterPro" id="IPR050626">
    <property type="entry name" value="Peptidase_M16"/>
</dbReference>
<dbReference type="EMBL" id="HBIU01032721">
    <property type="protein sequence ID" value="CAE0636326.1"/>
    <property type="molecule type" value="Transcribed_RNA"/>
</dbReference>